<accession>Q023K7</accession>
<dbReference type="KEGG" id="sus:Acid_2847"/>
<reference evidence="1" key="1">
    <citation type="submission" date="2006-10" db="EMBL/GenBank/DDBJ databases">
        <title>Complete sequence of Solibacter usitatus Ellin6076.</title>
        <authorList>
            <consortium name="US DOE Joint Genome Institute"/>
            <person name="Copeland A."/>
            <person name="Lucas S."/>
            <person name="Lapidus A."/>
            <person name="Barry K."/>
            <person name="Detter J.C."/>
            <person name="Glavina del Rio T."/>
            <person name="Hammon N."/>
            <person name="Israni S."/>
            <person name="Dalin E."/>
            <person name="Tice H."/>
            <person name="Pitluck S."/>
            <person name="Thompson L.S."/>
            <person name="Brettin T."/>
            <person name="Bruce D."/>
            <person name="Han C."/>
            <person name="Tapia R."/>
            <person name="Gilna P."/>
            <person name="Schmutz J."/>
            <person name="Larimer F."/>
            <person name="Land M."/>
            <person name="Hauser L."/>
            <person name="Kyrpides N."/>
            <person name="Mikhailova N."/>
            <person name="Janssen P.H."/>
            <person name="Kuske C.R."/>
            <person name="Richardson P."/>
        </authorList>
    </citation>
    <scope>NUCLEOTIDE SEQUENCE</scope>
    <source>
        <strain evidence="1">Ellin6076</strain>
    </source>
</reference>
<evidence type="ECO:0000313" key="1">
    <source>
        <dbReference type="EMBL" id="ABJ83833.1"/>
    </source>
</evidence>
<dbReference type="eggNOG" id="ENOG502ZCDB">
    <property type="taxonomic scope" value="Bacteria"/>
</dbReference>
<organism evidence="1">
    <name type="scientific">Solibacter usitatus (strain Ellin6076)</name>
    <dbReference type="NCBI Taxonomy" id="234267"/>
    <lineage>
        <taxon>Bacteria</taxon>
        <taxon>Pseudomonadati</taxon>
        <taxon>Acidobacteriota</taxon>
        <taxon>Terriglobia</taxon>
        <taxon>Bryobacterales</taxon>
        <taxon>Solibacteraceae</taxon>
        <taxon>Candidatus Solibacter</taxon>
    </lineage>
</organism>
<dbReference type="HOGENOM" id="CLU_1288363_0_0_0"/>
<dbReference type="AlphaFoldDB" id="Q023K7"/>
<gene>
    <name evidence="1" type="ordered locus">Acid_2847</name>
</gene>
<protein>
    <submittedName>
        <fullName evidence="1">Uncharacterized protein</fullName>
    </submittedName>
</protein>
<dbReference type="STRING" id="234267.Acid_2847"/>
<proteinExistence type="predicted"/>
<name>Q023K7_SOLUE</name>
<dbReference type="OrthoDB" id="114198at2"/>
<sequence length="204" mass="22308">MLVVVGGHSRNIGKTGLAAGLIRRTRGMKWTALKITQYGNAVCSRHTVESTCGCEPGNGEEFALDEEFEANDTDSGRFLGAGAERSFWLRVPAGELPRAAGLVRKILAQGENVIVESNSVVELVQPDVFLMILDFSCEDFKPSSLRFMDRADGFVVIDRGINAPLWAEVAQGMWDGKPQFLVTPPRYATTEIVDFVKSKAAERA</sequence>
<dbReference type="EMBL" id="CP000473">
    <property type="protein sequence ID" value="ABJ83833.1"/>
    <property type="molecule type" value="Genomic_DNA"/>
</dbReference>
<dbReference type="InParanoid" id="Q023K7"/>